<dbReference type="InterPro" id="IPR027417">
    <property type="entry name" value="P-loop_NTPase"/>
</dbReference>
<accession>T1IK13</accession>
<dbReference type="eggNOG" id="KOG0329">
    <property type="taxonomic scope" value="Eukaryota"/>
</dbReference>
<dbReference type="PhylomeDB" id="T1IK13"/>
<dbReference type="Proteomes" id="UP000014500">
    <property type="component" value="Unassembled WGS sequence"/>
</dbReference>
<dbReference type="Gene3D" id="3.40.50.300">
    <property type="entry name" value="P-loop containing nucleotide triphosphate hydrolases"/>
    <property type="match status" value="1"/>
</dbReference>
<organism evidence="1 2">
    <name type="scientific">Strigamia maritima</name>
    <name type="common">European centipede</name>
    <name type="synonym">Geophilus maritimus</name>
    <dbReference type="NCBI Taxonomy" id="126957"/>
    <lineage>
        <taxon>Eukaryota</taxon>
        <taxon>Metazoa</taxon>
        <taxon>Ecdysozoa</taxon>
        <taxon>Arthropoda</taxon>
        <taxon>Myriapoda</taxon>
        <taxon>Chilopoda</taxon>
        <taxon>Pleurostigmophora</taxon>
        <taxon>Geophilomorpha</taxon>
        <taxon>Linotaeniidae</taxon>
        <taxon>Strigamia</taxon>
    </lineage>
</organism>
<dbReference type="EMBL" id="JH430384">
    <property type="status" value="NOT_ANNOTATED_CDS"/>
    <property type="molecule type" value="Genomic_DNA"/>
</dbReference>
<reference evidence="2" key="1">
    <citation type="submission" date="2011-05" db="EMBL/GenBank/DDBJ databases">
        <authorList>
            <person name="Richards S.R."/>
            <person name="Qu J."/>
            <person name="Jiang H."/>
            <person name="Jhangiani S.N."/>
            <person name="Agravi P."/>
            <person name="Goodspeed R."/>
            <person name="Gross S."/>
            <person name="Mandapat C."/>
            <person name="Jackson L."/>
            <person name="Mathew T."/>
            <person name="Pu L."/>
            <person name="Thornton R."/>
            <person name="Saada N."/>
            <person name="Wilczek-Boney K.B."/>
            <person name="Lee S."/>
            <person name="Kovar C."/>
            <person name="Wu Y."/>
            <person name="Scherer S.E."/>
            <person name="Worley K.C."/>
            <person name="Muzny D.M."/>
            <person name="Gibbs R."/>
        </authorList>
    </citation>
    <scope>NUCLEOTIDE SEQUENCE</scope>
    <source>
        <strain evidence="2">Brora</strain>
    </source>
</reference>
<reference evidence="1" key="2">
    <citation type="submission" date="2015-02" db="UniProtKB">
        <authorList>
            <consortium name="EnsemblMetazoa"/>
        </authorList>
    </citation>
    <scope>IDENTIFICATION</scope>
</reference>
<name>T1IK13_STRMM</name>
<evidence type="ECO:0000313" key="2">
    <source>
        <dbReference type="Proteomes" id="UP000014500"/>
    </source>
</evidence>
<dbReference type="HOGENOM" id="CLU_1770391_0_0_1"/>
<dbReference type="EnsemblMetazoa" id="SMAR001244-RA">
    <property type="protein sequence ID" value="SMAR001244-PA"/>
    <property type="gene ID" value="SMAR001244"/>
</dbReference>
<evidence type="ECO:0008006" key="3">
    <source>
        <dbReference type="Google" id="ProtNLM"/>
    </source>
</evidence>
<protein>
    <recommendedName>
        <fullName evidence="3">Helicase C-terminal domain-containing protein</fullName>
    </recommendedName>
</protein>
<keyword evidence="2" id="KW-1185">Reference proteome</keyword>
<evidence type="ECO:0000313" key="1">
    <source>
        <dbReference type="EnsemblMetazoa" id="SMAR001244-PA"/>
    </source>
</evidence>
<sequence length="147" mass="16986">MDCFQNGTAGDNKNFVVVDETNNTVQRCIALVKFWLIRIFRALDQVERLKVLKRILVVTNLFGRGMDIERCYRKNIKSRKSTCRKLCNVVFNYDMPIDYLSDTYLNKGLAVSFVVDEENANMLVSVQSRFHAVLPDEIDMAEYIDGC</sequence>
<proteinExistence type="predicted"/>
<dbReference type="AlphaFoldDB" id="T1IK13"/>
<dbReference type="STRING" id="126957.T1IK13"/>